<dbReference type="AlphaFoldDB" id="A0A368EIY9"/>
<evidence type="ECO:0000313" key="3">
    <source>
        <dbReference type="Proteomes" id="UP000252289"/>
    </source>
</evidence>
<dbReference type="Gene3D" id="3.10.450.50">
    <property type="match status" value="1"/>
</dbReference>
<dbReference type="InterPro" id="IPR037401">
    <property type="entry name" value="SnoaL-like"/>
</dbReference>
<proteinExistence type="predicted"/>
<dbReference type="Pfam" id="PF12680">
    <property type="entry name" value="SnoaL_2"/>
    <property type="match status" value="1"/>
</dbReference>
<dbReference type="EMBL" id="QOQK01000014">
    <property type="protein sequence ID" value="RCL84405.1"/>
    <property type="molecule type" value="Genomic_DNA"/>
</dbReference>
<gene>
    <name evidence="2" type="ORF">DBW64_03600</name>
</gene>
<dbReference type="PANTHER" id="PTHR41252:SF1">
    <property type="entry name" value="BLR2505 PROTEIN"/>
    <property type="match status" value="1"/>
</dbReference>
<comment type="caution">
    <text evidence="2">The sequence shown here is derived from an EMBL/GenBank/DDBJ whole genome shotgun (WGS) entry which is preliminary data.</text>
</comment>
<name>A0A368EIY9_9PROT</name>
<evidence type="ECO:0000313" key="2">
    <source>
        <dbReference type="EMBL" id="RCL84405.1"/>
    </source>
</evidence>
<organism evidence="2 3">
    <name type="scientific">PS1 clade bacterium</name>
    <dbReference type="NCBI Taxonomy" id="2175152"/>
    <lineage>
        <taxon>Bacteria</taxon>
        <taxon>Pseudomonadati</taxon>
        <taxon>Pseudomonadota</taxon>
        <taxon>Alphaproteobacteria</taxon>
        <taxon>PS1 clade</taxon>
    </lineage>
</organism>
<evidence type="ECO:0000259" key="1">
    <source>
        <dbReference type="Pfam" id="PF12680"/>
    </source>
</evidence>
<accession>A0A368EIY9</accession>
<sequence>MSAEQNKQIVIDFFDQMSNGNVKGFMDFYHEEGAVWTSGNTLMSGTQKKAAILEFAGEIYKSFPQGIKFKMTSMTAEDDRVAVEAESDGLHVSGLRYQNLYHFLFIFKEGKVLLLKEYMDTEKVTDVLCGGHRPPNEIS</sequence>
<protein>
    <submittedName>
        <fullName evidence="2">Nuclear transport factor 2 family protein</fullName>
    </submittedName>
</protein>
<feature type="domain" description="SnoaL-like" evidence="1">
    <location>
        <begin position="11"/>
        <end position="112"/>
    </location>
</feature>
<dbReference type="InterPro" id="IPR032710">
    <property type="entry name" value="NTF2-like_dom_sf"/>
</dbReference>
<dbReference type="PANTHER" id="PTHR41252">
    <property type="entry name" value="BLR2505 PROTEIN"/>
    <property type="match status" value="1"/>
</dbReference>
<reference evidence="2 3" key="1">
    <citation type="journal article" date="2018" name="Microbiome">
        <title>Fine metagenomic profile of the Mediterranean stratified and mixed water columns revealed by assembly and recruitment.</title>
        <authorList>
            <person name="Haro-Moreno J.M."/>
            <person name="Lopez-Perez M."/>
            <person name="De La Torre J.R."/>
            <person name="Picazo A."/>
            <person name="Camacho A."/>
            <person name="Rodriguez-Valera F."/>
        </authorList>
    </citation>
    <scope>NUCLEOTIDE SEQUENCE [LARGE SCALE GENOMIC DNA]</scope>
    <source>
        <strain evidence="2">MED-G50</strain>
    </source>
</reference>
<dbReference type="Proteomes" id="UP000252289">
    <property type="component" value="Unassembled WGS sequence"/>
</dbReference>
<dbReference type="SUPFAM" id="SSF54427">
    <property type="entry name" value="NTF2-like"/>
    <property type="match status" value="1"/>
</dbReference>